<sequence length="187" mass="21165">MKRWISQLIVRAFLLEGIIFGVALLWAYWRTIPLQQALQPTLSACLIGIVVGVFVLVFNYVIIEYGSRYVTALRIIHQLIEQDIFPIFKHFGITGALCIAIISGFAEEFFFRGVLQAQIGIWLASLVFGLVHIWSKPAIIYGVYTALIGLLFGGLYLWIGNLWSPILAHMVNNFVAILYYRHSFAPS</sequence>
<proteinExistence type="predicted"/>
<organism evidence="3 4">
    <name type="scientific">candidate division KSB3 bacterium</name>
    <dbReference type="NCBI Taxonomy" id="2044937"/>
    <lineage>
        <taxon>Bacteria</taxon>
        <taxon>candidate division KSB3</taxon>
    </lineage>
</organism>
<reference evidence="3 4" key="1">
    <citation type="submission" date="2017-10" db="EMBL/GenBank/DDBJ databases">
        <title>Novel microbial diversity and functional potential in the marine mammal oral microbiome.</title>
        <authorList>
            <person name="Dudek N.K."/>
            <person name="Sun C.L."/>
            <person name="Burstein D."/>
            <person name="Kantor R.S."/>
            <person name="Aliaga Goltsman D.S."/>
            <person name="Bik E.M."/>
            <person name="Thomas B.C."/>
            <person name="Banfield J.F."/>
            <person name="Relman D.A."/>
        </authorList>
    </citation>
    <scope>NUCLEOTIDE SEQUENCE [LARGE SCALE GENOMIC DNA]</scope>
    <source>
        <strain evidence="3">DOLJORAL78_47_16</strain>
    </source>
</reference>
<feature type="transmembrane region" description="Helical" evidence="1">
    <location>
        <begin position="12"/>
        <end position="29"/>
    </location>
</feature>
<evidence type="ECO:0000313" key="4">
    <source>
        <dbReference type="Proteomes" id="UP000230821"/>
    </source>
</evidence>
<comment type="caution">
    <text evidence="3">The sequence shown here is derived from an EMBL/GenBank/DDBJ whole genome shotgun (WGS) entry which is preliminary data.</text>
</comment>
<feature type="transmembrane region" description="Helical" evidence="1">
    <location>
        <begin position="41"/>
        <end position="63"/>
    </location>
</feature>
<protein>
    <recommendedName>
        <fullName evidence="2">CAAX prenyl protease 2/Lysostaphin resistance protein A-like domain-containing protein</fullName>
    </recommendedName>
</protein>
<feature type="transmembrane region" description="Helical" evidence="1">
    <location>
        <begin position="138"/>
        <end position="156"/>
    </location>
</feature>
<feature type="transmembrane region" description="Helical" evidence="1">
    <location>
        <begin position="109"/>
        <end position="131"/>
    </location>
</feature>
<gene>
    <name evidence="3" type="ORF">CSA56_02835</name>
</gene>
<feature type="transmembrane region" description="Helical" evidence="1">
    <location>
        <begin position="84"/>
        <end position="103"/>
    </location>
</feature>
<keyword evidence="1" id="KW-0812">Transmembrane</keyword>
<dbReference type="InterPro" id="IPR052710">
    <property type="entry name" value="CAAX_protease"/>
</dbReference>
<dbReference type="GO" id="GO:0004175">
    <property type="term" value="F:endopeptidase activity"/>
    <property type="evidence" value="ECO:0007669"/>
    <property type="project" value="UniProtKB-ARBA"/>
</dbReference>
<keyword evidence="1" id="KW-0472">Membrane</keyword>
<dbReference type="InterPro" id="IPR003675">
    <property type="entry name" value="Rce1/LyrA-like_dom"/>
</dbReference>
<dbReference type="GO" id="GO:0080120">
    <property type="term" value="P:CAAX-box protein maturation"/>
    <property type="evidence" value="ECO:0007669"/>
    <property type="project" value="UniProtKB-ARBA"/>
</dbReference>
<dbReference type="Pfam" id="PF02517">
    <property type="entry name" value="Rce1-like"/>
    <property type="match status" value="1"/>
</dbReference>
<name>A0A2G6KJE1_9BACT</name>
<evidence type="ECO:0000313" key="3">
    <source>
        <dbReference type="EMBL" id="PIE35781.1"/>
    </source>
</evidence>
<dbReference type="Proteomes" id="UP000230821">
    <property type="component" value="Unassembled WGS sequence"/>
</dbReference>
<keyword evidence="1" id="KW-1133">Transmembrane helix</keyword>
<dbReference type="AlphaFoldDB" id="A0A2G6KJE1"/>
<feature type="domain" description="CAAX prenyl protease 2/Lysostaphin resistance protein A-like" evidence="2">
    <location>
        <begin position="94"/>
        <end position="175"/>
    </location>
</feature>
<evidence type="ECO:0000259" key="2">
    <source>
        <dbReference type="Pfam" id="PF02517"/>
    </source>
</evidence>
<dbReference type="EMBL" id="PDSK01000033">
    <property type="protein sequence ID" value="PIE35781.1"/>
    <property type="molecule type" value="Genomic_DNA"/>
</dbReference>
<accession>A0A2G6KJE1</accession>
<dbReference type="PANTHER" id="PTHR36435">
    <property type="entry name" value="SLR1288 PROTEIN"/>
    <property type="match status" value="1"/>
</dbReference>
<evidence type="ECO:0000256" key="1">
    <source>
        <dbReference type="SAM" id="Phobius"/>
    </source>
</evidence>
<dbReference type="PANTHER" id="PTHR36435:SF1">
    <property type="entry name" value="CAAX AMINO TERMINAL PROTEASE FAMILY PROTEIN"/>
    <property type="match status" value="1"/>
</dbReference>